<reference evidence="1" key="1">
    <citation type="submission" date="2014-09" db="EMBL/GenBank/DDBJ databases">
        <authorList>
            <person name="Magalhaes I.L.F."/>
            <person name="Oliveira U."/>
            <person name="Santos F.R."/>
            <person name="Vidigal T.H.D.A."/>
            <person name="Brescovit A.D."/>
            <person name="Santos A.J."/>
        </authorList>
    </citation>
    <scope>NUCLEOTIDE SEQUENCE</scope>
    <source>
        <tissue evidence="1">Shoot tissue taken approximately 20 cm above the soil surface</tissue>
    </source>
</reference>
<dbReference type="EMBL" id="GBRH01238263">
    <property type="protein sequence ID" value="JAD59632.1"/>
    <property type="molecule type" value="Transcribed_RNA"/>
</dbReference>
<organism evidence="1">
    <name type="scientific">Arundo donax</name>
    <name type="common">Giant reed</name>
    <name type="synonym">Donax arundinaceus</name>
    <dbReference type="NCBI Taxonomy" id="35708"/>
    <lineage>
        <taxon>Eukaryota</taxon>
        <taxon>Viridiplantae</taxon>
        <taxon>Streptophyta</taxon>
        <taxon>Embryophyta</taxon>
        <taxon>Tracheophyta</taxon>
        <taxon>Spermatophyta</taxon>
        <taxon>Magnoliopsida</taxon>
        <taxon>Liliopsida</taxon>
        <taxon>Poales</taxon>
        <taxon>Poaceae</taxon>
        <taxon>PACMAD clade</taxon>
        <taxon>Arundinoideae</taxon>
        <taxon>Arundineae</taxon>
        <taxon>Arundo</taxon>
    </lineage>
</organism>
<proteinExistence type="predicted"/>
<name>A0A0A9BK59_ARUDO</name>
<accession>A0A0A9BK59</accession>
<evidence type="ECO:0000313" key="1">
    <source>
        <dbReference type="EMBL" id="JAD59632.1"/>
    </source>
</evidence>
<dbReference type="AlphaFoldDB" id="A0A0A9BK59"/>
<sequence>MNLGWKTLDMKAQRRYMQQLISCRVIWFLSMSWLCNQKNYLKGET</sequence>
<protein>
    <submittedName>
        <fullName evidence="1">Uncharacterized protein</fullName>
    </submittedName>
</protein>
<reference evidence="1" key="2">
    <citation type="journal article" date="2015" name="Data Brief">
        <title>Shoot transcriptome of the giant reed, Arundo donax.</title>
        <authorList>
            <person name="Barrero R.A."/>
            <person name="Guerrero F.D."/>
            <person name="Moolhuijzen P."/>
            <person name="Goolsby J.A."/>
            <person name="Tidwell J."/>
            <person name="Bellgard S.E."/>
            <person name="Bellgard M.I."/>
        </authorList>
    </citation>
    <scope>NUCLEOTIDE SEQUENCE</scope>
    <source>
        <tissue evidence="1">Shoot tissue taken approximately 20 cm above the soil surface</tissue>
    </source>
</reference>